<keyword evidence="3" id="KW-1185">Reference proteome</keyword>
<dbReference type="EnsemblPlants" id="LPERR04G16180.1">
    <property type="protein sequence ID" value="LPERR04G16180.1"/>
    <property type="gene ID" value="LPERR04G16180"/>
</dbReference>
<organism evidence="2 3">
    <name type="scientific">Leersia perrieri</name>
    <dbReference type="NCBI Taxonomy" id="77586"/>
    <lineage>
        <taxon>Eukaryota</taxon>
        <taxon>Viridiplantae</taxon>
        <taxon>Streptophyta</taxon>
        <taxon>Embryophyta</taxon>
        <taxon>Tracheophyta</taxon>
        <taxon>Spermatophyta</taxon>
        <taxon>Magnoliopsida</taxon>
        <taxon>Liliopsida</taxon>
        <taxon>Poales</taxon>
        <taxon>Poaceae</taxon>
        <taxon>BOP clade</taxon>
        <taxon>Oryzoideae</taxon>
        <taxon>Oryzeae</taxon>
        <taxon>Oryzinae</taxon>
        <taxon>Leersia</taxon>
    </lineage>
</organism>
<sequence>MEDGAVTTGQPDLACRARSSSARPTTAAAAAQEDGARRHTSPPAPIFDPIASAGPGPRRPPLARHDSCADLPSLPDADPATPTPDPTSQLVAPTGSPGAACCPPRSLDSRRIASSPVGRRRRRAAVVRRPLVPVCSLLLCPLASWRRLSKPETLPPSTEKAIEVLMSAPVQCRNDTQAITLTKQLDEKMLLLEEEHWRTGLVMRGDAARGSDNSRRRREQASGGGAVATVDKAAGIVLFVCTVNYKGEYGHGRSYARGSYTYITFLPV</sequence>
<dbReference type="Proteomes" id="UP000032180">
    <property type="component" value="Chromosome 4"/>
</dbReference>
<reference evidence="2 3" key="1">
    <citation type="submission" date="2012-08" db="EMBL/GenBank/DDBJ databases">
        <title>Oryza genome evolution.</title>
        <authorList>
            <person name="Wing R.A."/>
        </authorList>
    </citation>
    <scope>NUCLEOTIDE SEQUENCE</scope>
</reference>
<dbReference type="AlphaFoldDB" id="A0A0D9W7L6"/>
<evidence type="ECO:0000313" key="3">
    <source>
        <dbReference type="Proteomes" id="UP000032180"/>
    </source>
</evidence>
<feature type="region of interest" description="Disordered" evidence="1">
    <location>
        <begin position="1"/>
        <end position="117"/>
    </location>
</feature>
<evidence type="ECO:0000256" key="1">
    <source>
        <dbReference type="SAM" id="MobiDB-lite"/>
    </source>
</evidence>
<feature type="compositionally biased region" description="Low complexity" evidence="1">
    <location>
        <begin position="69"/>
        <end position="80"/>
    </location>
</feature>
<dbReference type="Gramene" id="LPERR04G16180.1">
    <property type="protein sequence ID" value="LPERR04G16180.1"/>
    <property type="gene ID" value="LPERR04G16180"/>
</dbReference>
<reference evidence="2" key="3">
    <citation type="submission" date="2015-04" db="UniProtKB">
        <authorList>
            <consortium name="EnsemblPlants"/>
        </authorList>
    </citation>
    <scope>IDENTIFICATION</scope>
</reference>
<dbReference type="HOGENOM" id="CLU_1039608_0_0_1"/>
<proteinExistence type="predicted"/>
<name>A0A0D9W7L6_9ORYZ</name>
<protein>
    <submittedName>
        <fullName evidence="2">Uncharacterized protein</fullName>
    </submittedName>
</protein>
<evidence type="ECO:0000313" key="2">
    <source>
        <dbReference type="EnsemblPlants" id="LPERR04G16180.1"/>
    </source>
</evidence>
<accession>A0A0D9W7L6</accession>
<reference evidence="3" key="2">
    <citation type="submission" date="2013-12" db="EMBL/GenBank/DDBJ databases">
        <authorList>
            <person name="Yu Y."/>
            <person name="Lee S."/>
            <person name="de Baynast K."/>
            <person name="Wissotski M."/>
            <person name="Liu L."/>
            <person name="Talag J."/>
            <person name="Goicoechea J."/>
            <person name="Angelova A."/>
            <person name="Jetty R."/>
            <person name="Kudrna D."/>
            <person name="Golser W."/>
            <person name="Rivera L."/>
            <person name="Zhang J."/>
            <person name="Wing R."/>
        </authorList>
    </citation>
    <scope>NUCLEOTIDE SEQUENCE</scope>
</reference>
<feature type="compositionally biased region" description="Low complexity" evidence="1">
    <location>
        <begin position="14"/>
        <end position="31"/>
    </location>
</feature>